<evidence type="ECO:0000256" key="1">
    <source>
        <dbReference type="ARBA" id="ARBA00004141"/>
    </source>
</evidence>
<feature type="transmembrane region" description="Helical" evidence="6">
    <location>
        <begin position="248"/>
        <end position="266"/>
    </location>
</feature>
<feature type="domain" description="Rhodopsin" evidence="7">
    <location>
        <begin position="102"/>
        <end position="342"/>
    </location>
</feature>
<proteinExistence type="inferred from homology"/>
<dbReference type="GO" id="GO:0016020">
    <property type="term" value="C:membrane"/>
    <property type="evidence" value="ECO:0007669"/>
    <property type="project" value="UniProtKB-SubCell"/>
</dbReference>
<sequence>MADLFPSSAIASIPDCAASLFFLSLQLRPTCQSAAKRCPCSDSISRMKFTDCARGNCNITNYFFTKNWTMATCDDPVRSRSYEYTTLTITLGVISSLCAAQRLALKSIWKIGFGFDDYCMLAAAICNILSLIIKIYGVIDNGLGRDIWTLEPASVSRFGLFFFTLIVLYFAQVALLKLAILFFYLSIFPTPIIRELLWGTVIFNSLYGATFVLVAIFQCQPVHYFWTRWSGTYTGRCLDTNAITWSNAAISILLDIWMLAIPLSRLGALQMNWKKKVGVGMMFCVGAFVTIISMLRLRSAILFRTETENPTWEFVEISKWSTIETNVGIMCACMPSIRVFMVRLSPKLFEASHKGLRLYKRKLTGDKRGRAGMAGTRGTQDVASVPRQCGSKDILCQTTFAIETTDNDEVELVPMRVLS</sequence>
<dbReference type="Proteomes" id="UP000736672">
    <property type="component" value="Unassembled WGS sequence"/>
</dbReference>
<organism evidence="8 9">
    <name type="scientific">Fusarium solani</name>
    <name type="common">Filamentous fungus</name>
    <dbReference type="NCBI Taxonomy" id="169388"/>
    <lineage>
        <taxon>Eukaryota</taxon>
        <taxon>Fungi</taxon>
        <taxon>Dikarya</taxon>
        <taxon>Ascomycota</taxon>
        <taxon>Pezizomycotina</taxon>
        <taxon>Sordariomycetes</taxon>
        <taxon>Hypocreomycetidae</taxon>
        <taxon>Hypocreales</taxon>
        <taxon>Nectriaceae</taxon>
        <taxon>Fusarium</taxon>
        <taxon>Fusarium solani species complex</taxon>
    </lineage>
</organism>
<keyword evidence="3 6" id="KW-1133">Transmembrane helix</keyword>
<evidence type="ECO:0000256" key="4">
    <source>
        <dbReference type="ARBA" id="ARBA00023136"/>
    </source>
</evidence>
<dbReference type="InterPro" id="IPR052337">
    <property type="entry name" value="SAT4-like"/>
</dbReference>
<dbReference type="AlphaFoldDB" id="A0A9P9G796"/>
<dbReference type="InterPro" id="IPR049326">
    <property type="entry name" value="Rhodopsin_dom_fungi"/>
</dbReference>
<keyword evidence="2 6" id="KW-0812">Transmembrane</keyword>
<feature type="transmembrane region" description="Helical" evidence="6">
    <location>
        <begin position="278"/>
        <end position="297"/>
    </location>
</feature>
<comment type="similarity">
    <text evidence="5">Belongs to the SAT4 family.</text>
</comment>
<evidence type="ECO:0000256" key="5">
    <source>
        <dbReference type="ARBA" id="ARBA00038359"/>
    </source>
</evidence>
<evidence type="ECO:0000256" key="3">
    <source>
        <dbReference type="ARBA" id="ARBA00022989"/>
    </source>
</evidence>
<evidence type="ECO:0000313" key="8">
    <source>
        <dbReference type="EMBL" id="KAH7234334.1"/>
    </source>
</evidence>
<keyword evidence="9" id="KW-1185">Reference proteome</keyword>
<protein>
    <recommendedName>
        <fullName evidence="7">Rhodopsin domain-containing protein</fullName>
    </recommendedName>
</protein>
<evidence type="ECO:0000313" key="9">
    <source>
        <dbReference type="Proteomes" id="UP000736672"/>
    </source>
</evidence>
<feature type="transmembrane region" description="Helical" evidence="6">
    <location>
        <begin position="196"/>
        <end position="217"/>
    </location>
</feature>
<reference evidence="8" key="1">
    <citation type="journal article" date="2021" name="Nat. Commun.">
        <title>Genetic determinants of endophytism in the Arabidopsis root mycobiome.</title>
        <authorList>
            <person name="Mesny F."/>
            <person name="Miyauchi S."/>
            <person name="Thiergart T."/>
            <person name="Pickel B."/>
            <person name="Atanasova L."/>
            <person name="Karlsson M."/>
            <person name="Huettel B."/>
            <person name="Barry K.W."/>
            <person name="Haridas S."/>
            <person name="Chen C."/>
            <person name="Bauer D."/>
            <person name="Andreopoulos W."/>
            <person name="Pangilinan J."/>
            <person name="LaButti K."/>
            <person name="Riley R."/>
            <person name="Lipzen A."/>
            <person name="Clum A."/>
            <person name="Drula E."/>
            <person name="Henrissat B."/>
            <person name="Kohler A."/>
            <person name="Grigoriev I.V."/>
            <person name="Martin F.M."/>
            <person name="Hacquard S."/>
        </authorList>
    </citation>
    <scope>NUCLEOTIDE SEQUENCE</scope>
    <source>
        <strain evidence="8">FSSC 5 MPI-SDFR-AT-0091</strain>
    </source>
</reference>
<comment type="subcellular location">
    <subcellularLocation>
        <location evidence="1">Membrane</location>
        <topology evidence="1">Multi-pass membrane protein</topology>
    </subcellularLocation>
</comment>
<evidence type="ECO:0000259" key="7">
    <source>
        <dbReference type="Pfam" id="PF20684"/>
    </source>
</evidence>
<feature type="transmembrane region" description="Helical" evidence="6">
    <location>
        <begin position="159"/>
        <end position="184"/>
    </location>
</feature>
<dbReference type="Pfam" id="PF20684">
    <property type="entry name" value="Fung_rhodopsin"/>
    <property type="match status" value="1"/>
</dbReference>
<dbReference type="PANTHER" id="PTHR33048">
    <property type="entry name" value="PTH11-LIKE INTEGRAL MEMBRANE PROTEIN (AFU_ORTHOLOGUE AFUA_5G11245)"/>
    <property type="match status" value="1"/>
</dbReference>
<dbReference type="EMBL" id="JAGTJS010000026">
    <property type="protein sequence ID" value="KAH7234334.1"/>
    <property type="molecule type" value="Genomic_DNA"/>
</dbReference>
<evidence type="ECO:0000256" key="2">
    <source>
        <dbReference type="ARBA" id="ARBA00022692"/>
    </source>
</evidence>
<keyword evidence="4 6" id="KW-0472">Membrane</keyword>
<dbReference type="PANTHER" id="PTHR33048:SF143">
    <property type="entry name" value="EXTRACELLULAR MEMBRANE PROTEIN CFEM DOMAIN-CONTAINING PROTEIN-RELATED"/>
    <property type="match status" value="1"/>
</dbReference>
<accession>A0A9P9G796</accession>
<dbReference type="OrthoDB" id="2496787at2759"/>
<comment type="caution">
    <text evidence="8">The sequence shown here is derived from an EMBL/GenBank/DDBJ whole genome shotgun (WGS) entry which is preliminary data.</text>
</comment>
<evidence type="ECO:0000256" key="6">
    <source>
        <dbReference type="SAM" id="Phobius"/>
    </source>
</evidence>
<name>A0A9P9G796_FUSSL</name>
<gene>
    <name evidence="8" type="ORF">B0J15DRAFT_408260</name>
</gene>